<keyword evidence="5" id="KW-1185">Reference proteome</keyword>
<dbReference type="InterPro" id="IPR044861">
    <property type="entry name" value="IPNS-like_FE2OG_OXY"/>
</dbReference>
<evidence type="ECO:0000313" key="4">
    <source>
        <dbReference type="EMBL" id="KAK9694830.1"/>
    </source>
</evidence>
<gene>
    <name evidence="4" type="ORF">K7432_013267</name>
</gene>
<dbReference type="Gene3D" id="2.60.120.330">
    <property type="entry name" value="B-lactam Antibiotic, Isopenicillin N Synthase, Chain"/>
    <property type="match status" value="1"/>
</dbReference>
<sequence length="66" mass="7232">MGDPVDQPEKHGLGVGPHKDYGFLTILLQDNVGGLQIQTRQGEWIDAPSIPDTFVVNIGEAFERLT</sequence>
<keyword evidence="2" id="KW-0408">Iron</keyword>
<protein>
    <recommendedName>
        <fullName evidence="3">Isopenicillin N synthase-like Fe(2+) 2OG dioxygenase domain-containing protein</fullName>
    </recommendedName>
</protein>
<dbReference type="PANTHER" id="PTHR47991">
    <property type="entry name" value="OXOGLUTARATE/IRON-DEPENDENT DIOXYGENASE"/>
    <property type="match status" value="1"/>
</dbReference>
<dbReference type="InterPro" id="IPR050295">
    <property type="entry name" value="Plant_2OG-oxidoreductases"/>
</dbReference>
<keyword evidence="1" id="KW-0479">Metal-binding</keyword>
<accession>A0ABR2VR23</accession>
<dbReference type="Proteomes" id="UP001479436">
    <property type="component" value="Unassembled WGS sequence"/>
</dbReference>
<dbReference type="Pfam" id="PF03171">
    <property type="entry name" value="2OG-FeII_Oxy"/>
    <property type="match status" value="1"/>
</dbReference>
<evidence type="ECO:0000256" key="2">
    <source>
        <dbReference type="ARBA" id="ARBA00023004"/>
    </source>
</evidence>
<evidence type="ECO:0000313" key="5">
    <source>
        <dbReference type="Proteomes" id="UP001479436"/>
    </source>
</evidence>
<dbReference type="SUPFAM" id="SSF51197">
    <property type="entry name" value="Clavaminate synthase-like"/>
    <property type="match status" value="1"/>
</dbReference>
<comment type="caution">
    <text evidence="4">The sequence shown here is derived from an EMBL/GenBank/DDBJ whole genome shotgun (WGS) entry which is preliminary data.</text>
</comment>
<organism evidence="4 5">
    <name type="scientific">Basidiobolus ranarum</name>
    <dbReference type="NCBI Taxonomy" id="34480"/>
    <lineage>
        <taxon>Eukaryota</taxon>
        <taxon>Fungi</taxon>
        <taxon>Fungi incertae sedis</taxon>
        <taxon>Zoopagomycota</taxon>
        <taxon>Entomophthoromycotina</taxon>
        <taxon>Basidiobolomycetes</taxon>
        <taxon>Basidiobolales</taxon>
        <taxon>Basidiobolaceae</taxon>
        <taxon>Basidiobolus</taxon>
    </lineage>
</organism>
<reference evidence="4 5" key="1">
    <citation type="submission" date="2023-04" db="EMBL/GenBank/DDBJ databases">
        <title>Genome of Basidiobolus ranarum AG-B5.</title>
        <authorList>
            <person name="Stajich J.E."/>
            <person name="Carter-House D."/>
            <person name="Gryganskyi A."/>
        </authorList>
    </citation>
    <scope>NUCLEOTIDE SEQUENCE [LARGE SCALE GENOMIC DNA]</scope>
    <source>
        <strain evidence="4 5">AG-B5</strain>
    </source>
</reference>
<feature type="domain" description="Isopenicillin N synthase-like Fe(2+) 2OG dioxygenase" evidence="3">
    <location>
        <begin position="4"/>
        <end position="66"/>
    </location>
</feature>
<proteinExistence type="predicted"/>
<name>A0ABR2VR23_9FUNG</name>
<dbReference type="EMBL" id="JASJQH010008154">
    <property type="protein sequence ID" value="KAK9694830.1"/>
    <property type="molecule type" value="Genomic_DNA"/>
</dbReference>
<evidence type="ECO:0000259" key="3">
    <source>
        <dbReference type="Pfam" id="PF03171"/>
    </source>
</evidence>
<dbReference type="InterPro" id="IPR027443">
    <property type="entry name" value="IPNS-like_sf"/>
</dbReference>
<evidence type="ECO:0000256" key="1">
    <source>
        <dbReference type="ARBA" id="ARBA00022723"/>
    </source>
</evidence>